<keyword evidence="4" id="KW-0812">Transmembrane</keyword>
<dbReference type="GO" id="GO:0016020">
    <property type="term" value="C:membrane"/>
    <property type="evidence" value="ECO:0007669"/>
    <property type="project" value="UniProtKB-SubCell"/>
</dbReference>
<dbReference type="PANTHER" id="PTHR11360">
    <property type="entry name" value="MONOCARBOXYLATE TRANSPORTER"/>
    <property type="match status" value="1"/>
</dbReference>
<dbReference type="Gene3D" id="1.20.1250.20">
    <property type="entry name" value="MFS general substrate transporter like domains"/>
    <property type="match status" value="2"/>
</dbReference>
<feature type="transmembrane region" description="Helical" evidence="4">
    <location>
        <begin position="478"/>
        <end position="496"/>
    </location>
</feature>
<feature type="transmembrane region" description="Helical" evidence="4">
    <location>
        <begin position="546"/>
        <end position="566"/>
    </location>
</feature>
<name>A0A1E3R1L1_9ASCO</name>
<dbReference type="Proteomes" id="UP000094336">
    <property type="component" value="Unassembled WGS sequence"/>
</dbReference>
<dbReference type="GeneID" id="30145673"/>
<dbReference type="InterPro" id="IPR050327">
    <property type="entry name" value="Proton-linked_MCT"/>
</dbReference>
<evidence type="ECO:0000313" key="5">
    <source>
        <dbReference type="EMBL" id="ODQ83252.1"/>
    </source>
</evidence>
<sequence length="641" mass="70890">MNEKYSHTPEEEQNSIDSFNSHRVSPEPPPALFYETLGKICPNSQEAHGIDGTSISTSIDNTSIRSQRSHFSHVISRINSSASQNPLAQKLSLMIDAVRDDNLITEKQRASDPTMDLMPETGLSLVQSQLSHQASRISGQPCMSAFEAEHADTNQPDDDPSRGIPDGGYSWVIAACCCLLSVATWGSNASYGVFLNYYLSLNYFPGATSFHYAMIGGLVIGTSLALSPFVFIFVSYLGLKPTMLLGIVIQTAGYMLASVATNIWQLFLTQGLMIGISFALIATSSIAILPNWFYYKRALAAGLTVSGAGIGGIIFSLSCQRLMEITGNHRWPLRMVGVVTFFCCVVAVCLIKQYPKDYPQHKIPFQKPPLRQAIRVVFNPKIVTFLPINIVGFWFSLCNIGYITLLYSMSSYASSIGLTRKQGSNVTAVMNLGQVFGRPGIGYLSDKLGRINFSVFLPILFAILIFAFWINATSYGSLIAWAFVCGLTVGCASVNNQPMAVDIAGIEMFPAAFSYMSVIVAFPLTFAEVIALELKDKTSSLGRPFLHTQILCGIMFLVAGLSMFILREWKIRKVLRQRQLAISEIVNTHKGIHEKLKDETIAKILKPEEVEVNDRRLWKYRYLLRGGVAGYFSRMMYPIKV</sequence>
<feature type="transmembrane region" description="Helical" evidence="4">
    <location>
        <begin position="271"/>
        <end position="293"/>
    </location>
</feature>
<feature type="transmembrane region" description="Helical" evidence="4">
    <location>
        <begin position="331"/>
        <end position="354"/>
    </location>
</feature>
<dbReference type="RefSeq" id="XP_018988580.1">
    <property type="nucleotide sequence ID" value="XM_019127820.1"/>
</dbReference>
<dbReference type="InterPro" id="IPR011701">
    <property type="entry name" value="MFS"/>
</dbReference>
<proteinExistence type="inferred from homology"/>
<feature type="transmembrane region" description="Helical" evidence="4">
    <location>
        <begin position="299"/>
        <end position="319"/>
    </location>
</feature>
<evidence type="ECO:0000256" key="3">
    <source>
        <dbReference type="SAM" id="MobiDB-lite"/>
    </source>
</evidence>
<feature type="region of interest" description="Disordered" evidence="3">
    <location>
        <begin position="1"/>
        <end position="29"/>
    </location>
</feature>
<evidence type="ECO:0000256" key="2">
    <source>
        <dbReference type="ARBA" id="ARBA00006727"/>
    </source>
</evidence>
<dbReference type="SUPFAM" id="SSF103473">
    <property type="entry name" value="MFS general substrate transporter"/>
    <property type="match status" value="1"/>
</dbReference>
<dbReference type="EMBL" id="KV454426">
    <property type="protein sequence ID" value="ODQ83252.1"/>
    <property type="molecule type" value="Genomic_DNA"/>
</dbReference>
<evidence type="ECO:0008006" key="7">
    <source>
        <dbReference type="Google" id="ProtNLM"/>
    </source>
</evidence>
<protein>
    <recommendedName>
        <fullName evidence="7">Major facilitator superfamily (MFS) profile domain-containing protein</fullName>
    </recommendedName>
</protein>
<accession>A0A1E3R1L1</accession>
<comment type="subcellular location">
    <subcellularLocation>
        <location evidence="1">Membrane</location>
        <topology evidence="1">Multi-pass membrane protein</topology>
    </subcellularLocation>
</comment>
<keyword evidence="4" id="KW-0472">Membrane</keyword>
<dbReference type="PANTHER" id="PTHR11360:SF315">
    <property type="entry name" value="TRANSPORTER MCH2-RELATED"/>
    <property type="match status" value="1"/>
</dbReference>
<dbReference type="OrthoDB" id="2213137at2759"/>
<dbReference type="GO" id="GO:0022857">
    <property type="term" value="F:transmembrane transporter activity"/>
    <property type="evidence" value="ECO:0007669"/>
    <property type="project" value="InterPro"/>
</dbReference>
<feature type="transmembrane region" description="Helical" evidence="4">
    <location>
        <begin position="508"/>
        <end position="526"/>
    </location>
</feature>
<evidence type="ECO:0000256" key="4">
    <source>
        <dbReference type="SAM" id="Phobius"/>
    </source>
</evidence>
<comment type="similarity">
    <text evidence="2">Belongs to the major facilitator superfamily. Monocarboxylate porter (TC 2.A.1.13) family.</text>
</comment>
<feature type="transmembrane region" description="Helical" evidence="4">
    <location>
        <begin position="210"/>
        <end position="237"/>
    </location>
</feature>
<keyword evidence="4" id="KW-1133">Transmembrane helix</keyword>
<reference evidence="6" key="1">
    <citation type="submission" date="2016-05" db="EMBL/GenBank/DDBJ databases">
        <title>Comparative genomics of biotechnologically important yeasts.</title>
        <authorList>
            <consortium name="DOE Joint Genome Institute"/>
            <person name="Riley R."/>
            <person name="Haridas S."/>
            <person name="Wolfe K.H."/>
            <person name="Lopes M.R."/>
            <person name="Hittinger C.T."/>
            <person name="Goker M."/>
            <person name="Salamov A."/>
            <person name="Wisecaver J."/>
            <person name="Long T.M."/>
            <person name="Aerts A.L."/>
            <person name="Barry K."/>
            <person name="Choi C."/>
            <person name="Clum A."/>
            <person name="Coughlan A.Y."/>
            <person name="Deshpande S."/>
            <person name="Douglass A.P."/>
            <person name="Hanson S.J."/>
            <person name="Klenk H.-P."/>
            <person name="Labutti K."/>
            <person name="Lapidus A."/>
            <person name="Lindquist E."/>
            <person name="Lipzen A."/>
            <person name="Meier-Kolthoff J.P."/>
            <person name="Ohm R.A."/>
            <person name="Otillar R.P."/>
            <person name="Pangilinan J."/>
            <person name="Peng Y."/>
            <person name="Rokas A."/>
            <person name="Rosa C.A."/>
            <person name="Scheuner C."/>
            <person name="Sibirny A.A."/>
            <person name="Slot J.C."/>
            <person name="Stielow J.B."/>
            <person name="Sun H."/>
            <person name="Kurtzman C.P."/>
            <person name="Blackwell M."/>
            <person name="Grigoriev I.V."/>
            <person name="Jeffries T.W."/>
        </authorList>
    </citation>
    <scope>NUCLEOTIDE SEQUENCE [LARGE SCALE GENOMIC DNA]</scope>
    <source>
        <strain evidence="6">NRRL Y-12698</strain>
    </source>
</reference>
<dbReference type="Pfam" id="PF07690">
    <property type="entry name" value="MFS_1"/>
    <property type="match status" value="1"/>
</dbReference>
<gene>
    <name evidence="5" type="ORF">BABINDRAFT_159687</name>
</gene>
<feature type="transmembrane region" description="Helical" evidence="4">
    <location>
        <begin position="243"/>
        <end position="264"/>
    </location>
</feature>
<keyword evidence="6" id="KW-1185">Reference proteome</keyword>
<feature type="compositionally biased region" description="Basic and acidic residues" evidence="3">
    <location>
        <begin position="1"/>
        <end position="10"/>
    </location>
</feature>
<feature type="transmembrane region" description="Helical" evidence="4">
    <location>
        <begin position="385"/>
        <end position="407"/>
    </location>
</feature>
<organism evidence="5 6">
    <name type="scientific">Babjeviella inositovora NRRL Y-12698</name>
    <dbReference type="NCBI Taxonomy" id="984486"/>
    <lineage>
        <taxon>Eukaryota</taxon>
        <taxon>Fungi</taxon>
        <taxon>Dikarya</taxon>
        <taxon>Ascomycota</taxon>
        <taxon>Saccharomycotina</taxon>
        <taxon>Pichiomycetes</taxon>
        <taxon>Serinales incertae sedis</taxon>
        <taxon>Babjeviella</taxon>
    </lineage>
</organism>
<evidence type="ECO:0000256" key="1">
    <source>
        <dbReference type="ARBA" id="ARBA00004141"/>
    </source>
</evidence>
<dbReference type="InterPro" id="IPR036259">
    <property type="entry name" value="MFS_trans_sf"/>
</dbReference>
<evidence type="ECO:0000313" key="6">
    <source>
        <dbReference type="Proteomes" id="UP000094336"/>
    </source>
</evidence>
<dbReference type="CDD" id="cd17352">
    <property type="entry name" value="MFS_MCT_SLC16"/>
    <property type="match status" value="1"/>
</dbReference>
<dbReference type="AlphaFoldDB" id="A0A1E3R1L1"/>
<feature type="transmembrane region" description="Helical" evidence="4">
    <location>
        <begin position="453"/>
        <end position="472"/>
    </location>
</feature>
<feature type="transmembrane region" description="Helical" evidence="4">
    <location>
        <begin position="169"/>
        <end position="198"/>
    </location>
</feature>